<protein>
    <submittedName>
        <fullName evidence="1">Uncharacterized protein</fullName>
    </submittedName>
</protein>
<dbReference type="AlphaFoldDB" id="A0A8S1V100"/>
<dbReference type="EMBL" id="CAJJDO010000052">
    <property type="protein sequence ID" value="CAD8170203.1"/>
    <property type="molecule type" value="Genomic_DNA"/>
</dbReference>
<organism evidence="1 2">
    <name type="scientific">Paramecium pentaurelia</name>
    <dbReference type="NCBI Taxonomy" id="43138"/>
    <lineage>
        <taxon>Eukaryota</taxon>
        <taxon>Sar</taxon>
        <taxon>Alveolata</taxon>
        <taxon>Ciliophora</taxon>
        <taxon>Intramacronucleata</taxon>
        <taxon>Oligohymenophorea</taxon>
        <taxon>Peniculida</taxon>
        <taxon>Parameciidae</taxon>
        <taxon>Paramecium</taxon>
    </lineage>
</organism>
<keyword evidence="2" id="KW-1185">Reference proteome</keyword>
<comment type="caution">
    <text evidence="1">The sequence shown here is derived from an EMBL/GenBank/DDBJ whole genome shotgun (WGS) entry which is preliminary data.</text>
</comment>
<reference evidence="1" key="1">
    <citation type="submission" date="2021-01" db="EMBL/GenBank/DDBJ databases">
        <authorList>
            <consortium name="Genoscope - CEA"/>
            <person name="William W."/>
        </authorList>
    </citation>
    <scope>NUCLEOTIDE SEQUENCE</scope>
</reference>
<name>A0A8S1V100_9CILI</name>
<accession>A0A8S1V100</accession>
<evidence type="ECO:0000313" key="2">
    <source>
        <dbReference type="Proteomes" id="UP000689195"/>
    </source>
</evidence>
<sequence length="121" mass="14785">MQQNTKLRNLIALLQYFVNRICKDFTIWLLLLFIYIYQFDNYDINTEQSLILLKYFYQIYIAKNFLPLESTFAIQLKKLFFLKFPIKLLLQWIQINILLQSNYFPLCSNQVFEYLFAIIDI</sequence>
<gene>
    <name evidence="1" type="ORF">PPENT_87.1.T0520205</name>
</gene>
<evidence type="ECO:0000313" key="1">
    <source>
        <dbReference type="EMBL" id="CAD8170203.1"/>
    </source>
</evidence>
<dbReference type="Proteomes" id="UP000689195">
    <property type="component" value="Unassembled WGS sequence"/>
</dbReference>
<proteinExistence type="predicted"/>